<dbReference type="GO" id="GO:0016491">
    <property type="term" value="F:oxidoreductase activity"/>
    <property type="evidence" value="ECO:0007669"/>
    <property type="project" value="UniProtKB-KW"/>
</dbReference>
<dbReference type="InterPro" id="IPR007886">
    <property type="entry name" value="AlaDH/PNT_N"/>
</dbReference>
<dbReference type="CDD" id="cd05304">
    <property type="entry name" value="Rubrum_tdh"/>
    <property type="match status" value="1"/>
</dbReference>
<gene>
    <name evidence="15" type="primary">pntAA</name>
    <name evidence="15" type="ordered locus">CBUD_0166</name>
</gene>
<dbReference type="EMBL" id="CP000733">
    <property type="protein sequence ID" value="ABS77374.2"/>
    <property type="molecule type" value="Genomic_DNA"/>
</dbReference>
<name>A9KBE7_COXBN</name>
<dbReference type="Pfam" id="PF05222">
    <property type="entry name" value="AlaDh_PNT_N"/>
    <property type="match status" value="1"/>
</dbReference>
<evidence type="ECO:0000256" key="8">
    <source>
        <dbReference type="ARBA" id="ARBA00048202"/>
    </source>
</evidence>
<comment type="function">
    <text evidence="1">The transhydrogenation between NADH and NADP is coupled to respiration and ATP hydrolysis and functions as a proton pump across the membrane.</text>
</comment>
<evidence type="ECO:0000256" key="5">
    <source>
        <dbReference type="ARBA" id="ARBA00022857"/>
    </source>
</evidence>
<dbReference type="GO" id="GO:0005886">
    <property type="term" value="C:plasma membrane"/>
    <property type="evidence" value="ECO:0007669"/>
    <property type="project" value="TreeGrafter"/>
</dbReference>
<evidence type="ECO:0000259" key="13">
    <source>
        <dbReference type="SMART" id="SM01002"/>
    </source>
</evidence>
<evidence type="ECO:0000256" key="11">
    <source>
        <dbReference type="ARBA" id="ARBA00084087"/>
    </source>
</evidence>
<dbReference type="PANTHER" id="PTHR10160">
    <property type="entry name" value="NAD(P) TRANSHYDROGENASE"/>
    <property type="match status" value="1"/>
</dbReference>
<dbReference type="PANTHER" id="PTHR10160:SF19">
    <property type="entry name" value="PROTON-TRANSLOCATING NAD(P)(+) TRANSHYDROGENASE"/>
    <property type="match status" value="1"/>
</dbReference>
<evidence type="ECO:0000256" key="4">
    <source>
        <dbReference type="ARBA" id="ARBA00022741"/>
    </source>
</evidence>
<dbReference type="InterPro" id="IPR007698">
    <property type="entry name" value="AlaDH/PNT_NAD(H)-bd"/>
</dbReference>
<evidence type="ECO:0000256" key="10">
    <source>
        <dbReference type="ARBA" id="ARBA00076996"/>
    </source>
</evidence>
<dbReference type="AlphaFoldDB" id="A9KBE7"/>
<dbReference type="SUPFAM" id="SSF52283">
    <property type="entry name" value="Formate/glycerate dehydrogenase catalytic domain-like"/>
    <property type="match status" value="1"/>
</dbReference>
<dbReference type="Pfam" id="PF01262">
    <property type="entry name" value="AlaDh_PNT_C"/>
    <property type="match status" value="1"/>
</dbReference>
<keyword evidence="6" id="KW-1278">Translocase</keyword>
<feature type="compositionally biased region" description="Basic residues" evidence="12">
    <location>
        <begin position="410"/>
        <end position="419"/>
    </location>
</feature>
<dbReference type="GO" id="GO:0008750">
    <property type="term" value="F:proton-translocating NAD(P)+ transhydrogenase activity"/>
    <property type="evidence" value="ECO:0007669"/>
    <property type="project" value="UniProtKB-EC"/>
</dbReference>
<evidence type="ECO:0000256" key="6">
    <source>
        <dbReference type="ARBA" id="ARBA00022967"/>
    </source>
</evidence>
<evidence type="ECO:0000313" key="15">
    <source>
        <dbReference type="EMBL" id="ABS77374.2"/>
    </source>
</evidence>
<proteinExistence type="inferred from homology"/>
<dbReference type="SMART" id="SM01002">
    <property type="entry name" value="AlaDh_PNT_C"/>
    <property type="match status" value="1"/>
</dbReference>
<dbReference type="InterPro" id="IPR036291">
    <property type="entry name" value="NAD(P)-bd_dom_sf"/>
</dbReference>
<evidence type="ECO:0000259" key="14">
    <source>
        <dbReference type="SMART" id="SM01003"/>
    </source>
</evidence>
<organism evidence="15 16">
    <name type="scientific">Coxiella burnetii (strain Dugway 5J108-111)</name>
    <dbReference type="NCBI Taxonomy" id="434922"/>
    <lineage>
        <taxon>Bacteria</taxon>
        <taxon>Pseudomonadati</taxon>
        <taxon>Pseudomonadota</taxon>
        <taxon>Gammaproteobacteria</taxon>
        <taxon>Legionellales</taxon>
        <taxon>Coxiellaceae</taxon>
        <taxon>Coxiella</taxon>
    </lineage>
</organism>
<feature type="region of interest" description="Disordered" evidence="12">
    <location>
        <begin position="396"/>
        <end position="419"/>
    </location>
</feature>
<dbReference type="SUPFAM" id="SSF51735">
    <property type="entry name" value="NAD(P)-binding Rossmann-fold domains"/>
    <property type="match status" value="1"/>
</dbReference>
<feature type="domain" description="Alanine dehydrogenase/pyridine nucleotide transhydrogenase NAD(H)-binding" evidence="13">
    <location>
        <begin position="180"/>
        <end position="342"/>
    </location>
</feature>
<dbReference type="GO" id="GO:0050661">
    <property type="term" value="F:NADP binding"/>
    <property type="evidence" value="ECO:0007669"/>
    <property type="project" value="TreeGrafter"/>
</dbReference>
<comment type="similarity">
    <text evidence="2">Belongs to the AlaDH/PNT family.</text>
</comment>
<keyword evidence="7" id="KW-0520">NAD</keyword>
<evidence type="ECO:0000256" key="9">
    <source>
        <dbReference type="ARBA" id="ARBA00071353"/>
    </source>
</evidence>
<keyword evidence="15" id="KW-0560">Oxidoreductase</keyword>
<dbReference type="GO" id="GO:0006740">
    <property type="term" value="P:NADPH regeneration"/>
    <property type="evidence" value="ECO:0007669"/>
    <property type="project" value="TreeGrafter"/>
</dbReference>
<evidence type="ECO:0000256" key="1">
    <source>
        <dbReference type="ARBA" id="ARBA00003943"/>
    </source>
</evidence>
<keyword evidence="4" id="KW-0547">Nucleotide-binding</keyword>
<dbReference type="FunFam" id="3.40.50.720:FF:000188">
    <property type="entry name" value="NAD(P) transhydrogenase alpha subunit 1"/>
    <property type="match status" value="1"/>
</dbReference>
<dbReference type="EC" id="7.1.1.1" evidence="3"/>
<dbReference type="RefSeq" id="WP_011996440.1">
    <property type="nucleotide sequence ID" value="NC_009727.1"/>
</dbReference>
<dbReference type="InterPro" id="IPR008143">
    <property type="entry name" value="Ala_DH/PNT_CS2"/>
</dbReference>
<feature type="domain" description="Alanine dehydrogenase/pyridine nucleotide transhydrogenase N-terminal" evidence="14">
    <location>
        <begin position="38"/>
        <end position="171"/>
    </location>
</feature>
<dbReference type="KEGG" id="cbd:CBUD_0166"/>
<accession>A9KBE7</accession>
<keyword evidence="5" id="KW-0521">NADP</keyword>
<evidence type="ECO:0000313" key="16">
    <source>
        <dbReference type="Proteomes" id="UP000008555"/>
    </source>
</evidence>
<reference evidence="15 16" key="1">
    <citation type="journal article" date="2009" name="Infect. Immun.">
        <title>Comparative genomics reveal extensive transposon-mediated genomic plasticity and diversity among potential effector proteins within the genus Coxiella.</title>
        <authorList>
            <person name="Beare P.A."/>
            <person name="Unsworth N."/>
            <person name="Andoh M."/>
            <person name="Voth D.E."/>
            <person name="Omsland A."/>
            <person name="Gilk S.D."/>
            <person name="Williams K.P."/>
            <person name="Sobral B.W."/>
            <person name="Kupko J.J.III."/>
            <person name="Porcella S.F."/>
            <person name="Samuel J.E."/>
            <person name="Heinzen R.A."/>
        </authorList>
    </citation>
    <scope>NUCLEOTIDE SEQUENCE [LARGE SCALE GENOMIC DNA]</scope>
    <source>
        <strain evidence="15 16">Dugway 5J108-111</strain>
    </source>
</reference>
<dbReference type="Gene3D" id="3.40.50.720">
    <property type="entry name" value="NAD(P)-binding Rossmann-like Domain"/>
    <property type="match status" value="2"/>
</dbReference>
<protein>
    <recommendedName>
        <fullName evidence="9">NAD(P) transhydrogenase subunit alpha part 1</fullName>
        <ecNumber evidence="3">7.1.1.1</ecNumber>
    </recommendedName>
    <alternativeName>
        <fullName evidence="11">Nicotinamide nucleotide transhydrogenase subunit alpha 1</fullName>
    </alternativeName>
    <alternativeName>
        <fullName evidence="10">Pyridine nucleotide transhydrogenase subunit alpha 1</fullName>
    </alternativeName>
</protein>
<evidence type="ECO:0000256" key="3">
    <source>
        <dbReference type="ARBA" id="ARBA00012943"/>
    </source>
</evidence>
<evidence type="ECO:0000256" key="12">
    <source>
        <dbReference type="SAM" id="MobiDB-lite"/>
    </source>
</evidence>
<dbReference type="Proteomes" id="UP000008555">
    <property type="component" value="Chromosome"/>
</dbReference>
<evidence type="ECO:0000256" key="7">
    <source>
        <dbReference type="ARBA" id="ARBA00023027"/>
    </source>
</evidence>
<dbReference type="HOGENOM" id="CLU_003376_2_1_6"/>
<dbReference type="SMART" id="SM01003">
    <property type="entry name" value="AlaDh_PNT_N"/>
    <property type="match status" value="1"/>
</dbReference>
<dbReference type="PROSITE" id="PS00837">
    <property type="entry name" value="ALADH_PNT_2"/>
    <property type="match status" value="1"/>
</dbReference>
<evidence type="ECO:0000256" key="2">
    <source>
        <dbReference type="ARBA" id="ARBA00005689"/>
    </source>
</evidence>
<sequence>MVRHSSSLIINSILDLERTKQYDTNFNQERITMAITIAVTREWNEEEKRVAITPTLAPRLIQRDIEIRLQAGAGEGAGFSDSAYSNVSLCKNLTECYRDAAIIFRVTPPSIADIKKMPRDALVIGLLAPHADEKRIKAFEEQNITAFALELLPRITRAQAMDVLSSQASIVGYKAVLVAANTVGNYFPMLTTAASTIRPIKVLVIGAGVAGLQAIATAKRLGAIVSAYDVRPEAKEQVESLGAQMVKLSISGSGSGGYARELTPEERQQQQIELTKHIASAQVIITTAAVPGKKAPLIISKDAVAQMQSGSVIVDVAAPMGGNCELTEAGKSVDYQGVKIIGPTNLPSGLARDASQLFGSNLIHFLELLLNEKNEIAIDWQDEILNKTAIAKGATRYSTKTNPDAVPAQTHRRQLKGAR</sequence>
<comment type="catalytic activity">
    <reaction evidence="8">
        <text>NAD(+) + NADPH + H(+)(in) = NADH + NADP(+) + H(+)(out)</text>
        <dbReference type="Rhea" id="RHEA:47992"/>
        <dbReference type="ChEBI" id="CHEBI:15378"/>
        <dbReference type="ChEBI" id="CHEBI:57540"/>
        <dbReference type="ChEBI" id="CHEBI:57783"/>
        <dbReference type="ChEBI" id="CHEBI:57945"/>
        <dbReference type="ChEBI" id="CHEBI:58349"/>
        <dbReference type="EC" id="7.1.1.1"/>
    </reaction>
</comment>